<dbReference type="KEGG" id="tbn:TBH_C1176"/>
<dbReference type="EMBL" id="AP012273">
    <property type="protein sequence ID" value="BAO44103.1"/>
    <property type="molecule type" value="Genomic_DNA"/>
</dbReference>
<proteinExistence type="predicted"/>
<gene>
    <name evidence="1" type="ORF">TBH_C1176</name>
</gene>
<organism evidence="1 2">
    <name type="scientific">Thiolapillus brandeum</name>
    <dbReference type="NCBI Taxonomy" id="1076588"/>
    <lineage>
        <taxon>Bacteria</taxon>
        <taxon>Pseudomonadati</taxon>
        <taxon>Pseudomonadota</taxon>
        <taxon>Gammaproteobacteria</taxon>
        <taxon>Chromatiales</taxon>
        <taxon>Sedimenticolaceae</taxon>
        <taxon>Thiolapillus</taxon>
    </lineage>
</organism>
<dbReference type="AlphaFoldDB" id="A0A7U6GI59"/>
<sequence length="191" mass="21332">MCGMNRLTYTRVWRHSCFVLLVLSLLLPAELLSAGAVSPEYKLKAALIYKLTKFVEWPRNSRERKQFGICILGRDDFGSALNALEARQVGNQPIHIQRFAQSEAVNSSCQILFISESKRPFLKTILHSLAPLPILTIGDMGEFAEMGGMIELTRGHKRIGFRINLQQADRAGLKIAAPLLDLATIVETIQP</sequence>
<name>A0A7U6GI59_9GAMM</name>
<evidence type="ECO:0000313" key="2">
    <source>
        <dbReference type="Proteomes" id="UP000031631"/>
    </source>
</evidence>
<dbReference type="Pfam" id="PF13689">
    <property type="entry name" value="DUF4154"/>
    <property type="match status" value="1"/>
</dbReference>
<evidence type="ECO:0008006" key="3">
    <source>
        <dbReference type="Google" id="ProtNLM"/>
    </source>
</evidence>
<accession>A0A7U6GI59</accession>
<dbReference type="InterPro" id="IPR025293">
    <property type="entry name" value="YfiR/HmsC-like"/>
</dbReference>
<evidence type="ECO:0000313" key="1">
    <source>
        <dbReference type="EMBL" id="BAO44103.1"/>
    </source>
</evidence>
<keyword evidence="2" id="KW-1185">Reference proteome</keyword>
<dbReference type="Proteomes" id="UP000031631">
    <property type="component" value="Chromosome"/>
</dbReference>
<reference evidence="1 2" key="1">
    <citation type="journal article" date="2014" name="PLoS ONE">
        <title>Physiological and genomic features of a novel sulfur-oxidizing gammaproteobacterium belonging to a previously uncultivated symbiotic lineage isolated from a hydrothermal vent.</title>
        <authorList>
            <person name="Nunoura T."/>
            <person name="Takaki Y."/>
            <person name="Kazama H."/>
            <person name="Kakuta J."/>
            <person name="Shimamura S."/>
            <person name="Makita H."/>
            <person name="Hirai M."/>
            <person name="Miyazaki M."/>
            <person name="Takai K."/>
        </authorList>
    </citation>
    <scope>NUCLEOTIDE SEQUENCE [LARGE SCALE GENOMIC DNA]</scope>
    <source>
        <strain evidence="1 2">Hiromi1</strain>
    </source>
</reference>
<protein>
    <recommendedName>
        <fullName evidence="3">YfiR family protein</fullName>
    </recommendedName>
</protein>